<dbReference type="Proteomes" id="UP001546774">
    <property type="component" value="Unassembled WGS sequence"/>
</dbReference>
<comment type="caution">
    <text evidence="1">The sequence shown here is derived from an EMBL/GenBank/DDBJ whole genome shotgun (WGS) entry which is preliminary data.</text>
</comment>
<dbReference type="EMBL" id="JBBMFS010000009">
    <property type="protein sequence ID" value="MEQ2555533.1"/>
    <property type="molecule type" value="Genomic_DNA"/>
</dbReference>
<organism evidence="1 2">
    <name type="scientific">Lachnospira intestinalis</name>
    <dbReference type="NCBI Taxonomy" id="3133158"/>
    <lineage>
        <taxon>Bacteria</taxon>
        <taxon>Bacillati</taxon>
        <taxon>Bacillota</taxon>
        <taxon>Clostridia</taxon>
        <taxon>Lachnospirales</taxon>
        <taxon>Lachnospiraceae</taxon>
        <taxon>Lachnospira</taxon>
    </lineage>
</organism>
<protein>
    <submittedName>
        <fullName evidence="1">Uncharacterized protein</fullName>
    </submittedName>
</protein>
<evidence type="ECO:0000313" key="2">
    <source>
        <dbReference type="Proteomes" id="UP001546774"/>
    </source>
</evidence>
<proteinExistence type="predicted"/>
<reference evidence="1" key="1">
    <citation type="submission" date="2024-03" db="EMBL/GenBank/DDBJ databases">
        <title>Human intestinal bacterial collection.</title>
        <authorList>
            <person name="Pauvert C."/>
            <person name="Hitch T.C.A."/>
            <person name="Clavel T."/>
        </authorList>
    </citation>
    <scope>NUCLEOTIDE SEQUENCE [LARGE SCALE GENOMIC DNA]</scope>
    <source>
        <strain evidence="1">CLA-AA-H89B</strain>
    </source>
</reference>
<dbReference type="Gene3D" id="3.40.50.10850">
    <property type="entry name" value="Ntrc-like two-domain protein"/>
    <property type="match status" value="1"/>
</dbReference>
<accession>A0ABV1H7U6</accession>
<evidence type="ECO:0000313" key="1">
    <source>
        <dbReference type="EMBL" id="MEQ2555533.1"/>
    </source>
</evidence>
<name>A0ABV1H7U6_9FIRM</name>
<gene>
    <name evidence="1" type="ORF">WMO37_11040</name>
</gene>
<dbReference type="Gene3D" id="3.40.50.300">
    <property type="entry name" value="P-loop containing nucleotide triphosphate hydrolases"/>
    <property type="match status" value="1"/>
</dbReference>
<keyword evidence="2" id="KW-1185">Reference proteome</keyword>
<sequence length="339" mass="38798">MQENCIIFDTDEQYGKRLMCAISRHKNLPFGVQLFTRADEMEIYLEHHTADMMVVSETCCEYGAEKPCEKQAKKMLVLTEEQKTAGENKSGNTAEVREIYKYQPADSILREIIQFLGGKEQKQEDVELIGVYSPVYEPLRSAFALSLTQVMAESGRTLYCNLEAFSGLEEVLAAQDRENLSDMIYYYRNAGAEVTEQMKQMIVSLPGFDYIAPVEFAQDISSMQTQELTEFFLKIAKECGYQKVVLEISSAVASQWKMIFACSRVYMPVRQDYISVRKVQAFEKYLLMAGMEHLWNRIEKVELPQNNLQFNAAYIGSREGEEMNGFVRTLFTGQAAKNP</sequence>
<dbReference type="InterPro" id="IPR027417">
    <property type="entry name" value="P-loop_NTPase"/>
</dbReference>